<sequence>MTNLTAGDAGDGSNISVCLLTYNHVHLIRSTVASILEQNLPRFELIISDDCSTDGTWECILEMAARDARIRPLQPPTNQGMPGNANFAVAHSSRPYIALLHHDDIYRQDLLDLWSGVLDRHPGAAFVFNPYGVHGSKDFQREPLPGECIDGHWLLDNYLLPRWGCLIRGTAMIRRDIWNQVGGMRLQYGLLSDVDLWMRLAARWQVGYVDERIMELRQERPEDYPDAYKATRWSWPRKRFLYEIHAQNRLDYWNLGSPVGRLKWWGFRVKLSLETAKWLSYAVVRKRPEMISESDKSATPYDLWPVRLYRSLLRALYRR</sequence>
<protein>
    <submittedName>
        <fullName evidence="2">Glycosyltransferase family A protein</fullName>
        <ecNumber evidence="2">2.4.-.-</ecNumber>
    </submittedName>
</protein>
<dbReference type="InterPro" id="IPR050834">
    <property type="entry name" value="Glycosyltransf_2"/>
</dbReference>
<dbReference type="Proteomes" id="UP001365405">
    <property type="component" value="Unassembled WGS sequence"/>
</dbReference>
<dbReference type="PANTHER" id="PTHR43685">
    <property type="entry name" value="GLYCOSYLTRANSFERASE"/>
    <property type="match status" value="1"/>
</dbReference>
<proteinExistence type="predicted"/>
<dbReference type="EC" id="2.4.-.-" evidence="2"/>
<feature type="domain" description="Glycosyltransferase 2-like" evidence="1">
    <location>
        <begin position="16"/>
        <end position="178"/>
    </location>
</feature>
<reference evidence="2 3" key="1">
    <citation type="submission" date="2024-04" db="EMBL/GenBank/DDBJ databases">
        <title>Novel species of the genus Ideonella isolated from streams.</title>
        <authorList>
            <person name="Lu H."/>
        </authorList>
    </citation>
    <scope>NUCLEOTIDE SEQUENCE [LARGE SCALE GENOMIC DNA]</scope>
    <source>
        <strain evidence="2 3">DXS22W</strain>
    </source>
</reference>
<gene>
    <name evidence="2" type="ORF">AACH10_06535</name>
</gene>
<evidence type="ECO:0000313" key="3">
    <source>
        <dbReference type="Proteomes" id="UP001365405"/>
    </source>
</evidence>
<comment type="caution">
    <text evidence="2">The sequence shown here is derived from an EMBL/GenBank/DDBJ whole genome shotgun (WGS) entry which is preliminary data.</text>
</comment>
<name>A0ABU9CDD7_9BURK</name>
<dbReference type="InterPro" id="IPR001173">
    <property type="entry name" value="Glyco_trans_2-like"/>
</dbReference>
<dbReference type="Pfam" id="PF00535">
    <property type="entry name" value="Glycos_transf_2"/>
    <property type="match status" value="1"/>
</dbReference>
<dbReference type="GO" id="GO:0016757">
    <property type="term" value="F:glycosyltransferase activity"/>
    <property type="evidence" value="ECO:0007669"/>
    <property type="project" value="UniProtKB-KW"/>
</dbReference>
<dbReference type="PANTHER" id="PTHR43685:SF2">
    <property type="entry name" value="GLYCOSYLTRANSFERASE 2-LIKE DOMAIN-CONTAINING PROTEIN"/>
    <property type="match status" value="1"/>
</dbReference>
<organism evidence="2 3">
    <name type="scientific">Pseudaquabacterium inlustre</name>
    <dbReference type="NCBI Taxonomy" id="2984192"/>
    <lineage>
        <taxon>Bacteria</taxon>
        <taxon>Pseudomonadati</taxon>
        <taxon>Pseudomonadota</taxon>
        <taxon>Betaproteobacteria</taxon>
        <taxon>Burkholderiales</taxon>
        <taxon>Sphaerotilaceae</taxon>
        <taxon>Pseudaquabacterium</taxon>
    </lineage>
</organism>
<dbReference type="InterPro" id="IPR029044">
    <property type="entry name" value="Nucleotide-diphossugar_trans"/>
</dbReference>
<dbReference type="RefSeq" id="WP_341409558.1">
    <property type="nucleotide sequence ID" value="NZ_JBBUTH010000003.1"/>
</dbReference>
<keyword evidence="3" id="KW-1185">Reference proteome</keyword>
<keyword evidence="2" id="KW-0328">Glycosyltransferase</keyword>
<accession>A0ABU9CDD7</accession>
<dbReference type="CDD" id="cd00761">
    <property type="entry name" value="Glyco_tranf_GTA_type"/>
    <property type="match status" value="1"/>
</dbReference>
<evidence type="ECO:0000313" key="2">
    <source>
        <dbReference type="EMBL" id="MEK8049887.1"/>
    </source>
</evidence>
<dbReference type="SUPFAM" id="SSF53448">
    <property type="entry name" value="Nucleotide-diphospho-sugar transferases"/>
    <property type="match status" value="1"/>
</dbReference>
<dbReference type="EMBL" id="JBBUTH010000003">
    <property type="protein sequence ID" value="MEK8049887.1"/>
    <property type="molecule type" value="Genomic_DNA"/>
</dbReference>
<evidence type="ECO:0000259" key="1">
    <source>
        <dbReference type="Pfam" id="PF00535"/>
    </source>
</evidence>
<keyword evidence="2" id="KW-0808">Transferase</keyword>
<dbReference type="Gene3D" id="3.90.550.10">
    <property type="entry name" value="Spore Coat Polysaccharide Biosynthesis Protein SpsA, Chain A"/>
    <property type="match status" value="1"/>
</dbReference>